<keyword evidence="2" id="KW-0813">Transport</keyword>
<organism evidence="8 9">
    <name type="scientific">Fusarium euwallaceae</name>
    <dbReference type="NCBI Taxonomy" id="1147111"/>
    <lineage>
        <taxon>Eukaryota</taxon>
        <taxon>Fungi</taxon>
        <taxon>Dikarya</taxon>
        <taxon>Ascomycota</taxon>
        <taxon>Pezizomycotina</taxon>
        <taxon>Sordariomycetes</taxon>
        <taxon>Hypocreomycetidae</taxon>
        <taxon>Hypocreales</taxon>
        <taxon>Nectriaceae</taxon>
        <taxon>Fusarium</taxon>
        <taxon>Fusarium solani species complex</taxon>
    </lineage>
</organism>
<dbReference type="GO" id="GO:0098771">
    <property type="term" value="P:inorganic ion homeostasis"/>
    <property type="evidence" value="ECO:0007669"/>
    <property type="project" value="UniProtKB-ARBA"/>
</dbReference>
<dbReference type="SUPFAM" id="SSF161111">
    <property type="entry name" value="Cation efflux protein transmembrane domain-like"/>
    <property type="match status" value="1"/>
</dbReference>
<evidence type="ECO:0000256" key="5">
    <source>
        <dbReference type="ARBA" id="ARBA00023136"/>
    </source>
</evidence>
<feature type="transmembrane region" description="Helical" evidence="6">
    <location>
        <begin position="170"/>
        <end position="190"/>
    </location>
</feature>
<proteinExistence type="predicted"/>
<feature type="transmembrane region" description="Helical" evidence="6">
    <location>
        <begin position="63"/>
        <end position="82"/>
    </location>
</feature>
<dbReference type="InterPro" id="IPR058533">
    <property type="entry name" value="Cation_efflux_TM"/>
</dbReference>
<keyword evidence="5 6" id="KW-0472">Membrane</keyword>
<evidence type="ECO:0000256" key="2">
    <source>
        <dbReference type="ARBA" id="ARBA00022448"/>
    </source>
</evidence>
<evidence type="ECO:0000256" key="6">
    <source>
        <dbReference type="SAM" id="Phobius"/>
    </source>
</evidence>
<dbReference type="InterPro" id="IPR050291">
    <property type="entry name" value="CDF_Transporter"/>
</dbReference>
<dbReference type="GO" id="GO:0030003">
    <property type="term" value="P:intracellular monoatomic cation homeostasis"/>
    <property type="evidence" value="ECO:0007669"/>
    <property type="project" value="UniProtKB-ARBA"/>
</dbReference>
<evidence type="ECO:0000313" key="9">
    <source>
        <dbReference type="Proteomes" id="UP000287124"/>
    </source>
</evidence>
<comment type="subcellular location">
    <subcellularLocation>
        <location evidence="1">Membrane</location>
        <topology evidence="1">Multi-pass membrane protein</topology>
    </subcellularLocation>
</comment>
<dbReference type="InterPro" id="IPR027469">
    <property type="entry name" value="Cation_efflux_TMD_sf"/>
</dbReference>
<evidence type="ECO:0000256" key="4">
    <source>
        <dbReference type="ARBA" id="ARBA00022989"/>
    </source>
</evidence>
<reference evidence="8 9" key="1">
    <citation type="submission" date="2017-06" db="EMBL/GenBank/DDBJ databases">
        <title>Comparative genomic analysis of Ambrosia Fusariam Clade fungi.</title>
        <authorList>
            <person name="Stajich J.E."/>
            <person name="Carrillo J."/>
            <person name="Kijimoto T."/>
            <person name="Eskalen A."/>
            <person name="O'Donnell K."/>
            <person name="Kasson M."/>
        </authorList>
    </citation>
    <scope>NUCLEOTIDE SEQUENCE [LARGE SCALE GENOMIC DNA]</scope>
    <source>
        <strain evidence="8 9">UCR1854</strain>
    </source>
</reference>
<dbReference type="PANTHER" id="PTHR43840">
    <property type="entry name" value="MITOCHONDRIAL METAL TRANSPORTER 1-RELATED"/>
    <property type="match status" value="1"/>
</dbReference>
<dbReference type="GO" id="GO:0016020">
    <property type="term" value="C:membrane"/>
    <property type="evidence" value="ECO:0007669"/>
    <property type="project" value="UniProtKB-SubCell"/>
</dbReference>
<protein>
    <recommendedName>
        <fullName evidence="7">Cation efflux protein transmembrane domain-containing protein</fullName>
    </recommendedName>
</protein>
<name>A0A430LS06_9HYPO</name>
<evidence type="ECO:0000256" key="3">
    <source>
        <dbReference type="ARBA" id="ARBA00022692"/>
    </source>
</evidence>
<evidence type="ECO:0000256" key="1">
    <source>
        <dbReference type="ARBA" id="ARBA00004141"/>
    </source>
</evidence>
<dbReference type="Proteomes" id="UP000287124">
    <property type="component" value="Unassembled WGS sequence"/>
</dbReference>
<dbReference type="EMBL" id="MIKF01000094">
    <property type="protein sequence ID" value="RTE78502.1"/>
    <property type="molecule type" value="Genomic_DNA"/>
</dbReference>
<comment type="caution">
    <text evidence="8">The sequence shown here is derived from an EMBL/GenBank/DDBJ whole genome shotgun (WGS) entry which is preliminary data.</text>
</comment>
<evidence type="ECO:0000259" key="7">
    <source>
        <dbReference type="Pfam" id="PF01545"/>
    </source>
</evidence>
<keyword evidence="9" id="KW-1185">Reference proteome</keyword>
<dbReference type="Pfam" id="PF01545">
    <property type="entry name" value="Cation_efflux"/>
    <property type="match status" value="2"/>
</dbReference>
<keyword evidence="4 6" id="KW-1133">Transmembrane helix</keyword>
<gene>
    <name evidence="8" type="ORF">BHE90_007013</name>
</gene>
<evidence type="ECO:0000313" key="8">
    <source>
        <dbReference type="EMBL" id="RTE78502.1"/>
    </source>
</evidence>
<sequence>MTGQTPDHRRQSSTADSTVRAVRVGVIADVSLTTLKLAGGWAFRSSSLSADGWHSASDLATDLFALVVVVTARGDIIACFLGRPRCVGSTDSMGNITSLQPQFFTASTNPNTPFNVASEHSVNPIGTNFHAVWIALITVIVKEWLYHRTLKVAMDESSTLLKSTAMHHRLDGLMSFVTIATVALSAMGIGEVWMDSLGGLCISLLLTQGALQNLGSVCGGLVK</sequence>
<dbReference type="AlphaFoldDB" id="A0A430LS06"/>
<feature type="domain" description="Cation efflux protein transmembrane" evidence="7">
    <location>
        <begin position="23"/>
        <end position="73"/>
    </location>
</feature>
<dbReference type="GO" id="GO:0008324">
    <property type="term" value="F:monoatomic cation transmembrane transporter activity"/>
    <property type="evidence" value="ECO:0007669"/>
    <property type="project" value="InterPro"/>
</dbReference>
<dbReference type="Gene3D" id="1.20.1510.10">
    <property type="entry name" value="Cation efflux protein transmembrane domain"/>
    <property type="match status" value="2"/>
</dbReference>
<feature type="domain" description="Cation efflux protein transmembrane" evidence="7">
    <location>
        <begin position="131"/>
        <end position="212"/>
    </location>
</feature>
<dbReference type="PANTHER" id="PTHR43840:SF15">
    <property type="entry name" value="MITOCHONDRIAL METAL TRANSPORTER 1-RELATED"/>
    <property type="match status" value="1"/>
</dbReference>
<feature type="transmembrane region" description="Helical" evidence="6">
    <location>
        <begin position="21"/>
        <end position="43"/>
    </location>
</feature>
<keyword evidence="3 6" id="KW-0812">Transmembrane</keyword>
<accession>A0A430LS06</accession>